<comment type="caution">
    <text evidence="3">The sequence shown here is derived from an EMBL/GenBank/DDBJ whole genome shotgun (WGS) entry which is preliminary data.</text>
</comment>
<evidence type="ECO:0000259" key="2">
    <source>
        <dbReference type="Pfam" id="PF13193"/>
    </source>
</evidence>
<dbReference type="InterPro" id="IPR045851">
    <property type="entry name" value="AMP-bd_C_sf"/>
</dbReference>
<dbReference type="EMBL" id="JACJFM010000003">
    <property type="protein sequence ID" value="MBB1485633.1"/>
    <property type="molecule type" value="Genomic_DNA"/>
</dbReference>
<evidence type="ECO:0000313" key="3">
    <source>
        <dbReference type="EMBL" id="MBB1485633.1"/>
    </source>
</evidence>
<proteinExistence type="predicted"/>
<name>A0A839IJW3_9GAMM</name>
<dbReference type="PANTHER" id="PTHR43201">
    <property type="entry name" value="ACYL-COA SYNTHETASE"/>
    <property type="match status" value="1"/>
</dbReference>
<dbReference type="Proteomes" id="UP000565262">
    <property type="component" value="Unassembled WGS sequence"/>
</dbReference>
<dbReference type="AlphaFoldDB" id="A0A839IJW3"/>
<evidence type="ECO:0000259" key="1">
    <source>
        <dbReference type="Pfam" id="PF00501"/>
    </source>
</evidence>
<dbReference type="InterPro" id="IPR025110">
    <property type="entry name" value="AMP-bd_C"/>
</dbReference>
<feature type="domain" description="AMP-dependent synthetase/ligase" evidence="1">
    <location>
        <begin position="112"/>
        <end position="313"/>
    </location>
</feature>
<feature type="domain" description="AMP-dependent synthetase/ligase" evidence="1">
    <location>
        <begin position="9"/>
        <end position="99"/>
    </location>
</feature>
<accession>A0A839IJW3</accession>
<keyword evidence="4" id="KW-1185">Reference proteome</keyword>
<keyword evidence="3" id="KW-0436">Ligase</keyword>
<gene>
    <name evidence="3" type="ORF">H4O21_03300</name>
</gene>
<dbReference type="InterPro" id="IPR042099">
    <property type="entry name" value="ANL_N_sf"/>
</dbReference>
<dbReference type="Gene3D" id="3.30.300.30">
    <property type="match status" value="1"/>
</dbReference>
<dbReference type="InterPro" id="IPR020845">
    <property type="entry name" value="AMP-binding_CS"/>
</dbReference>
<dbReference type="InterPro" id="IPR000873">
    <property type="entry name" value="AMP-dep_synth/lig_dom"/>
</dbReference>
<dbReference type="Pfam" id="PF13193">
    <property type="entry name" value="AMP-binding_C"/>
    <property type="match status" value="1"/>
</dbReference>
<dbReference type="Pfam" id="PF00501">
    <property type="entry name" value="AMP-binding"/>
    <property type="match status" value="2"/>
</dbReference>
<protein>
    <submittedName>
        <fullName evidence="3">Acyl--CoA ligase</fullName>
    </submittedName>
</protein>
<reference evidence="3 4" key="1">
    <citation type="submission" date="2020-08" db="EMBL/GenBank/DDBJ databases">
        <title>Oceanospirillum sp. nov. isolated from marine sediment.</title>
        <authorList>
            <person name="Ji X."/>
        </authorList>
    </citation>
    <scope>NUCLEOTIDE SEQUENCE [LARGE SCALE GENOMIC DNA]</scope>
    <source>
        <strain evidence="3 4">D5</strain>
    </source>
</reference>
<dbReference type="GO" id="GO:0031956">
    <property type="term" value="F:medium-chain fatty acid-CoA ligase activity"/>
    <property type="evidence" value="ECO:0007669"/>
    <property type="project" value="TreeGrafter"/>
</dbReference>
<evidence type="ECO:0000313" key="4">
    <source>
        <dbReference type="Proteomes" id="UP000565262"/>
    </source>
</evidence>
<dbReference type="PROSITE" id="PS00455">
    <property type="entry name" value="AMP_BINDING"/>
    <property type="match status" value="1"/>
</dbReference>
<sequence>MDRFIDFDSDEIALVNGKEQVSYRELFVRCQKKGGDLKSLGAEKGSIVSVEISNSIEFVVYYITCAIFDYCIVPINDLLSDDEKKYIIDDCNPAFIVKQGEISVNDATRKVDSDIYLICYTSGTTGSPKGVCHSLEALVANVRSFNSLAGINSNTIMYHVLPMGYMAGFLNTILSPLCAHGKVVIGEQFSARSIINFWPVALENKCNTIWLTPTILSYLTKITRSESIISKVRDSFSLLLIGTAPLLAPVRDAFEKKFNLKCTESYGMTEVLLVSANILHADSSVGQLIDLAEIENESGELKIRTPNLFLGYYHQGKMSEAVAKGEYFCTGDLFSCDDKGNLYIEGRKKDLIIKGGKNISAKYIEEVLVSHEEIIDAAVIGIPHSFWGEEIVAVIVSEGSLTEKAVFNYCSLFLSRDLLPSQVVFVKDFPRSSTGKINKSMLKEIYL</sequence>
<dbReference type="SUPFAM" id="SSF56801">
    <property type="entry name" value="Acetyl-CoA synthetase-like"/>
    <property type="match status" value="1"/>
</dbReference>
<dbReference type="Gene3D" id="3.40.50.12780">
    <property type="entry name" value="N-terminal domain of ligase-like"/>
    <property type="match status" value="1"/>
</dbReference>
<dbReference type="CDD" id="cd04433">
    <property type="entry name" value="AFD_class_I"/>
    <property type="match status" value="1"/>
</dbReference>
<organism evidence="3 4">
    <name type="scientific">Oceanospirillum sediminis</name>
    <dbReference type="NCBI Taxonomy" id="2760088"/>
    <lineage>
        <taxon>Bacteria</taxon>
        <taxon>Pseudomonadati</taxon>
        <taxon>Pseudomonadota</taxon>
        <taxon>Gammaproteobacteria</taxon>
        <taxon>Oceanospirillales</taxon>
        <taxon>Oceanospirillaceae</taxon>
        <taxon>Oceanospirillum</taxon>
    </lineage>
</organism>
<dbReference type="PANTHER" id="PTHR43201:SF32">
    <property type="entry name" value="2-SUCCINYLBENZOATE--COA LIGASE, CHLOROPLASTIC_PEROXISOMAL"/>
    <property type="match status" value="1"/>
</dbReference>
<dbReference type="RefSeq" id="WP_182807424.1">
    <property type="nucleotide sequence ID" value="NZ_JACJFM010000003.1"/>
</dbReference>
<feature type="domain" description="AMP-binding enzyme C-terminal" evidence="2">
    <location>
        <begin position="364"/>
        <end position="436"/>
    </location>
</feature>
<dbReference type="GO" id="GO:0006631">
    <property type="term" value="P:fatty acid metabolic process"/>
    <property type="evidence" value="ECO:0007669"/>
    <property type="project" value="TreeGrafter"/>
</dbReference>